<dbReference type="Gene3D" id="2.60.120.10">
    <property type="entry name" value="Jelly Rolls"/>
    <property type="match status" value="1"/>
</dbReference>
<name>A0ABS3Z4P6_9BACT</name>
<dbReference type="SUPFAM" id="SSF51206">
    <property type="entry name" value="cAMP-binding domain-like"/>
    <property type="match status" value="1"/>
</dbReference>
<organism evidence="2 3">
    <name type="scientific">Niastella soli</name>
    <dbReference type="NCBI Taxonomy" id="2821487"/>
    <lineage>
        <taxon>Bacteria</taxon>
        <taxon>Pseudomonadati</taxon>
        <taxon>Bacteroidota</taxon>
        <taxon>Chitinophagia</taxon>
        <taxon>Chitinophagales</taxon>
        <taxon>Chitinophagaceae</taxon>
        <taxon>Niastella</taxon>
    </lineage>
</organism>
<keyword evidence="3" id="KW-1185">Reference proteome</keyword>
<dbReference type="Proteomes" id="UP000677244">
    <property type="component" value="Unassembled WGS sequence"/>
</dbReference>
<comment type="caution">
    <text evidence="2">The sequence shown here is derived from an EMBL/GenBank/DDBJ whole genome shotgun (WGS) entry which is preliminary data.</text>
</comment>
<dbReference type="InterPro" id="IPR018490">
    <property type="entry name" value="cNMP-bd_dom_sf"/>
</dbReference>
<protein>
    <submittedName>
        <fullName evidence="2">Crp/Fnr family transcriptional regulator</fullName>
    </submittedName>
</protein>
<dbReference type="Pfam" id="PF00027">
    <property type="entry name" value="cNMP_binding"/>
    <property type="match status" value="1"/>
</dbReference>
<accession>A0ABS3Z4P6</accession>
<evidence type="ECO:0000313" key="3">
    <source>
        <dbReference type="Proteomes" id="UP000677244"/>
    </source>
</evidence>
<gene>
    <name evidence="2" type="ORF">J7I42_32835</name>
</gene>
<dbReference type="EMBL" id="JAGHKO010000021">
    <property type="protein sequence ID" value="MBO9205119.1"/>
    <property type="molecule type" value="Genomic_DNA"/>
</dbReference>
<reference evidence="2 3" key="1">
    <citation type="submission" date="2021-03" db="EMBL/GenBank/DDBJ databases">
        <title>Assistant Professor.</title>
        <authorList>
            <person name="Huq M.A."/>
        </authorList>
    </citation>
    <scope>NUCLEOTIDE SEQUENCE [LARGE SCALE GENOMIC DNA]</scope>
    <source>
        <strain evidence="2 3">MAH-29</strain>
    </source>
</reference>
<evidence type="ECO:0000259" key="1">
    <source>
        <dbReference type="Pfam" id="PF00027"/>
    </source>
</evidence>
<proteinExistence type="predicted"/>
<feature type="domain" description="Cyclic nucleotide-binding" evidence="1">
    <location>
        <begin position="29"/>
        <end position="112"/>
    </location>
</feature>
<dbReference type="InterPro" id="IPR014710">
    <property type="entry name" value="RmlC-like_jellyroll"/>
</dbReference>
<dbReference type="InterPro" id="IPR000595">
    <property type="entry name" value="cNMP-bd_dom"/>
</dbReference>
<evidence type="ECO:0000313" key="2">
    <source>
        <dbReference type="EMBL" id="MBO9205119.1"/>
    </source>
</evidence>
<sequence>MEFINFLHAISPMGSELTNHLSSIVKTANLKKNVYLVKVGNVCKYVCFVKEGLLKCSSLDNGKKACYWFVKENDIITPFEIGFEQVRCKESIQALEDCTLQYVTYSELQDIYFRFPEFYVHRETFIDKYVSLLDERAYILAYCPPDRYKILLQRQPEWIRRVHNRHISSYLRVPLSIVCQLKKMTKQTLAGHIKLS</sequence>